<feature type="region of interest" description="Disordered" evidence="7">
    <location>
        <begin position="53"/>
        <end position="75"/>
    </location>
</feature>
<proteinExistence type="predicted"/>
<dbReference type="GO" id="GO:0005667">
    <property type="term" value="C:transcription regulator complex"/>
    <property type="evidence" value="ECO:0007669"/>
    <property type="project" value="TreeGrafter"/>
</dbReference>
<evidence type="ECO:0000256" key="6">
    <source>
        <dbReference type="ARBA" id="ARBA00023242"/>
    </source>
</evidence>
<comment type="subcellular location">
    <subcellularLocation>
        <location evidence="1">Nucleus</location>
    </subcellularLocation>
</comment>
<accession>A0A9Q1IIW9</accession>
<evidence type="ECO:0000313" key="9">
    <source>
        <dbReference type="Proteomes" id="UP001152622"/>
    </source>
</evidence>
<keyword evidence="9" id="KW-1185">Reference proteome</keyword>
<keyword evidence="6" id="KW-0539">Nucleus</keyword>
<evidence type="ECO:0000256" key="3">
    <source>
        <dbReference type="ARBA" id="ARBA00023015"/>
    </source>
</evidence>
<dbReference type="Proteomes" id="UP001152622">
    <property type="component" value="Chromosome 13"/>
</dbReference>
<keyword evidence="3" id="KW-0805">Transcription regulation</keyword>
<comment type="caution">
    <text evidence="8">The sequence shown here is derived from an EMBL/GenBank/DDBJ whole genome shotgun (WGS) entry which is preliminary data.</text>
</comment>
<evidence type="ECO:0000256" key="4">
    <source>
        <dbReference type="ARBA" id="ARBA00023125"/>
    </source>
</evidence>
<protein>
    <recommendedName>
        <fullName evidence="10">Transcription factor 12</fullName>
    </recommendedName>
</protein>
<evidence type="ECO:0000256" key="2">
    <source>
        <dbReference type="ARBA" id="ARBA00022473"/>
    </source>
</evidence>
<keyword evidence="4" id="KW-0238">DNA-binding</keyword>
<dbReference type="EMBL" id="JAINUF010000013">
    <property type="protein sequence ID" value="KAJ8343539.1"/>
    <property type="molecule type" value="Genomic_DNA"/>
</dbReference>
<dbReference type="GO" id="GO:0000981">
    <property type="term" value="F:DNA-binding transcription factor activity, RNA polymerase II-specific"/>
    <property type="evidence" value="ECO:0007669"/>
    <property type="project" value="TreeGrafter"/>
</dbReference>
<keyword evidence="5" id="KW-0804">Transcription</keyword>
<organism evidence="8 9">
    <name type="scientific">Synaphobranchus kaupii</name>
    <name type="common">Kaup's arrowtooth eel</name>
    <dbReference type="NCBI Taxonomy" id="118154"/>
    <lineage>
        <taxon>Eukaryota</taxon>
        <taxon>Metazoa</taxon>
        <taxon>Chordata</taxon>
        <taxon>Craniata</taxon>
        <taxon>Vertebrata</taxon>
        <taxon>Euteleostomi</taxon>
        <taxon>Actinopterygii</taxon>
        <taxon>Neopterygii</taxon>
        <taxon>Teleostei</taxon>
        <taxon>Anguilliformes</taxon>
        <taxon>Synaphobranchidae</taxon>
        <taxon>Synaphobranchus</taxon>
    </lineage>
</organism>
<dbReference type="GO" id="GO:0000785">
    <property type="term" value="C:chromatin"/>
    <property type="evidence" value="ECO:0007669"/>
    <property type="project" value="TreeGrafter"/>
</dbReference>
<dbReference type="InterPro" id="IPR051098">
    <property type="entry name" value="NeuroDiff_E-box_TFs"/>
</dbReference>
<evidence type="ECO:0000313" key="8">
    <source>
        <dbReference type="EMBL" id="KAJ8343539.1"/>
    </source>
</evidence>
<dbReference type="GO" id="GO:0005634">
    <property type="term" value="C:nucleus"/>
    <property type="evidence" value="ECO:0007669"/>
    <property type="project" value="UniProtKB-SubCell"/>
</dbReference>
<evidence type="ECO:0008006" key="10">
    <source>
        <dbReference type="Google" id="ProtNLM"/>
    </source>
</evidence>
<keyword evidence="2" id="KW-0217">Developmental protein</keyword>
<dbReference type="PANTHER" id="PTHR11793:SF11">
    <property type="entry name" value="TRANSCRIPTION FACTOR 12"/>
    <property type="match status" value="1"/>
</dbReference>
<sequence>MNTQQRIAAIGTDKELSDLLDFSAMFSPPVNSGKNRPTTLGSSQFSASGMEERTSQASWVAGGQSSPSFESSRGLPLDEGKQSLLRLLWRFTRVGYVAEAEAPFTRRSDCMRRSAYGCLSVRLCVQCTWTHSSPARRVQEPPACRGPRALGLSPCPPRAARLPSCLGSAVCGAGRCGCPVSSWRGPPL</sequence>
<dbReference type="GO" id="GO:0000978">
    <property type="term" value="F:RNA polymerase II cis-regulatory region sequence-specific DNA binding"/>
    <property type="evidence" value="ECO:0007669"/>
    <property type="project" value="TreeGrafter"/>
</dbReference>
<gene>
    <name evidence="8" type="ORF">SKAU_G00308680</name>
</gene>
<dbReference type="PANTHER" id="PTHR11793">
    <property type="entry name" value="BASIC HELIX-LOOP-HELIX TRANSCRIPTION FACTOR"/>
    <property type="match status" value="1"/>
</dbReference>
<evidence type="ECO:0000256" key="5">
    <source>
        <dbReference type="ARBA" id="ARBA00023163"/>
    </source>
</evidence>
<name>A0A9Q1IIW9_SYNKA</name>
<evidence type="ECO:0000256" key="7">
    <source>
        <dbReference type="SAM" id="MobiDB-lite"/>
    </source>
</evidence>
<feature type="compositionally biased region" description="Polar residues" evidence="7">
    <location>
        <begin position="55"/>
        <end position="71"/>
    </location>
</feature>
<reference evidence="8" key="1">
    <citation type="journal article" date="2023" name="Science">
        <title>Genome structures resolve the early diversification of teleost fishes.</title>
        <authorList>
            <person name="Parey E."/>
            <person name="Louis A."/>
            <person name="Montfort J."/>
            <person name="Bouchez O."/>
            <person name="Roques C."/>
            <person name="Iampietro C."/>
            <person name="Lluch J."/>
            <person name="Castinel A."/>
            <person name="Donnadieu C."/>
            <person name="Desvignes T."/>
            <person name="Floi Bucao C."/>
            <person name="Jouanno E."/>
            <person name="Wen M."/>
            <person name="Mejri S."/>
            <person name="Dirks R."/>
            <person name="Jansen H."/>
            <person name="Henkel C."/>
            <person name="Chen W.J."/>
            <person name="Zahm M."/>
            <person name="Cabau C."/>
            <person name="Klopp C."/>
            <person name="Thompson A.W."/>
            <person name="Robinson-Rechavi M."/>
            <person name="Braasch I."/>
            <person name="Lecointre G."/>
            <person name="Bobe J."/>
            <person name="Postlethwait J.H."/>
            <person name="Berthelot C."/>
            <person name="Roest Crollius H."/>
            <person name="Guiguen Y."/>
        </authorList>
    </citation>
    <scope>NUCLEOTIDE SEQUENCE</scope>
    <source>
        <strain evidence="8">WJC10195</strain>
    </source>
</reference>
<evidence type="ECO:0000256" key="1">
    <source>
        <dbReference type="ARBA" id="ARBA00004123"/>
    </source>
</evidence>
<dbReference type="AlphaFoldDB" id="A0A9Q1IIW9"/>
<dbReference type="OrthoDB" id="10034090at2759"/>